<evidence type="ECO:0000256" key="2">
    <source>
        <dbReference type="ARBA" id="ARBA00009748"/>
    </source>
</evidence>
<feature type="domain" description="Bifunctional inhibitor/plant lipid transfer protein/seed storage helical" evidence="10">
    <location>
        <begin position="23"/>
        <end position="99"/>
    </location>
</feature>
<comment type="similarity">
    <text evidence="2">Belongs to the plant LTP family.</text>
</comment>
<keyword evidence="6" id="KW-1015">Disulfide bond</keyword>
<keyword evidence="3" id="KW-1003">Cell membrane</keyword>
<dbReference type="Gene3D" id="1.10.110.10">
    <property type="entry name" value="Plant lipid-transfer and hydrophobic proteins"/>
    <property type="match status" value="1"/>
</dbReference>
<keyword evidence="5 9" id="KW-0732">Signal</keyword>
<dbReference type="RefSeq" id="XP_021858084.1">
    <property type="nucleotide sequence ID" value="XM_022002392.1"/>
</dbReference>
<dbReference type="SUPFAM" id="SSF47699">
    <property type="entry name" value="Bifunctional inhibitor/lipid-transfer protein/seed storage 2S albumin"/>
    <property type="match status" value="1"/>
</dbReference>
<dbReference type="AlphaFoldDB" id="A0A9R0K4F1"/>
<name>A0A9R0K4F1_SPIOL</name>
<organism evidence="11 12">
    <name type="scientific">Spinacia oleracea</name>
    <name type="common">Spinach</name>
    <dbReference type="NCBI Taxonomy" id="3562"/>
    <lineage>
        <taxon>Eukaryota</taxon>
        <taxon>Viridiplantae</taxon>
        <taxon>Streptophyta</taxon>
        <taxon>Embryophyta</taxon>
        <taxon>Tracheophyta</taxon>
        <taxon>Spermatophyta</taxon>
        <taxon>Magnoliopsida</taxon>
        <taxon>eudicotyledons</taxon>
        <taxon>Gunneridae</taxon>
        <taxon>Pentapetalae</taxon>
        <taxon>Caryophyllales</taxon>
        <taxon>Chenopodiaceae</taxon>
        <taxon>Chenopodioideae</taxon>
        <taxon>Anserineae</taxon>
        <taxon>Spinacia</taxon>
    </lineage>
</organism>
<dbReference type="GO" id="GO:0005886">
    <property type="term" value="C:plasma membrane"/>
    <property type="evidence" value="ECO:0007669"/>
    <property type="project" value="UniProtKB-SubCell"/>
</dbReference>
<evidence type="ECO:0000256" key="1">
    <source>
        <dbReference type="ARBA" id="ARBA00004609"/>
    </source>
</evidence>
<evidence type="ECO:0000256" key="8">
    <source>
        <dbReference type="ARBA" id="ARBA00023288"/>
    </source>
</evidence>
<dbReference type="PROSITE" id="PS51257">
    <property type="entry name" value="PROKAR_LIPOPROTEIN"/>
    <property type="match status" value="1"/>
</dbReference>
<dbReference type="GO" id="GO:0098552">
    <property type="term" value="C:side of membrane"/>
    <property type="evidence" value="ECO:0007669"/>
    <property type="project" value="UniProtKB-KW"/>
</dbReference>
<keyword evidence="4" id="KW-0472">Membrane</keyword>
<evidence type="ECO:0000259" key="10">
    <source>
        <dbReference type="SMART" id="SM00499"/>
    </source>
</evidence>
<dbReference type="PANTHER" id="PTHR33044">
    <property type="entry name" value="BIFUNCTIONAL INHIBITOR/LIPID-TRANSFER PROTEIN/SEED STORAGE 2S ALBUMIN SUPERFAMILY PROTEIN-RELATED"/>
    <property type="match status" value="1"/>
</dbReference>
<evidence type="ECO:0000256" key="9">
    <source>
        <dbReference type="SAM" id="SignalP"/>
    </source>
</evidence>
<dbReference type="InterPro" id="IPR036312">
    <property type="entry name" value="Bifun_inhib/LTP/seed_sf"/>
</dbReference>
<dbReference type="OrthoDB" id="643149at2759"/>
<gene>
    <name evidence="12" type="primary">LOC110797295</name>
</gene>
<dbReference type="SMART" id="SM00499">
    <property type="entry name" value="AAI"/>
    <property type="match status" value="1"/>
</dbReference>
<reference evidence="12" key="2">
    <citation type="submission" date="2025-08" db="UniProtKB">
        <authorList>
            <consortium name="RefSeq"/>
        </authorList>
    </citation>
    <scope>IDENTIFICATION</scope>
    <source>
        <tissue evidence="12">Leaf</tissue>
    </source>
</reference>
<dbReference type="GeneID" id="110797295"/>
<keyword evidence="11" id="KW-1185">Reference proteome</keyword>
<keyword evidence="8" id="KW-0449">Lipoprotein</keyword>
<dbReference type="Proteomes" id="UP000813463">
    <property type="component" value="Chromosome 5"/>
</dbReference>
<sequence length="99" mass="10593">MAMRKVAVFLVMMVAVWGAASGCKVHLMDLMSCRSAASVSEPTSPSAACCTKIKSLSDDDIKCLCKYKYSKSGMLTLLRVDADRAIQLPAICGLTPVKC</sequence>
<accession>A0A9R0K4F1</accession>
<protein>
    <submittedName>
        <fullName evidence="12">Lipid-transfer protein DIR1</fullName>
    </submittedName>
</protein>
<keyword evidence="4" id="KW-0336">GPI-anchor</keyword>
<dbReference type="InterPro" id="IPR043325">
    <property type="entry name" value="LTSS"/>
</dbReference>
<proteinExistence type="inferred from homology"/>
<evidence type="ECO:0000256" key="7">
    <source>
        <dbReference type="ARBA" id="ARBA00023180"/>
    </source>
</evidence>
<dbReference type="Pfam" id="PF14368">
    <property type="entry name" value="LTP_2"/>
    <property type="match status" value="1"/>
</dbReference>
<reference evidence="11" key="1">
    <citation type="journal article" date="2021" name="Nat. Commun.">
        <title>Genomic analyses provide insights into spinach domestication and the genetic basis of agronomic traits.</title>
        <authorList>
            <person name="Cai X."/>
            <person name="Sun X."/>
            <person name="Xu C."/>
            <person name="Sun H."/>
            <person name="Wang X."/>
            <person name="Ge C."/>
            <person name="Zhang Z."/>
            <person name="Wang Q."/>
            <person name="Fei Z."/>
            <person name="Jiao C."/>
            <person name="Wang Q."/>
        </authorList>
    </citation>
    <scope>NUCLEOTIDE SEQUENCE [LARGE SCALE GENOMIC DNA]</scope>
    <source>
        <strain evidence="11">cv. Varoflay</strain>
    </source>
</reference>
<evidence type="ECO:0000313" key="11">
    <source>
        <dbReference type="Proteomes" id="UP000813463"/>
    </source>
</evidence>
<comment type="subcellular location">
    <subcellularLocation>
        <location evidence="1">Cell membrane</location>
        <topology evidence="1">Lipid-anchor</topology>
        <topology evidence="1">GPI-anchor</topology>
    </subcellularLocation>
</comment>
<dbReference type="KEGG" id="soe:110797295"/>
<evidence type="ECO:0000256" key="4">
    <source>
        <dbReference type="ARBA" id="ARBA00022622"/>
    </source>
</evidence>
<evidence type="ECO:0000256" key="3">
    <source>
        <dbReference type="ARBA" id="ARBA00022475"/>
    </source>
</evidence>
<feature type="signal peptide" evidence="9">
    <location>
        <begin position="1"/>
        <end position="22"/>
    </location>
</feature>
<evidence type="ECO:0000256" key="6">
    <source>
        <dbReference type="ARBA" id="ARBA00023157"/>
    </source>
</evidence>
<evidence type="ECO:0000313" key="12">
    <source>
        <dbReference type="RefSeq" id="XP_021858084.1"/>
    </source>
</evidence>
<feature type="chain" id="PRO_5040338907" evidence="9">
    <location>
        <begin position="23"/>
        <end position="99"/>
    </location>
</feature>
<dbReference type="InterPro" id="IPR016140">
    <property type="entry name" value="Bifunc_inhib/LTP/seed_store"/>
</dbReference>
<keyword evidence="7" id="KW-0325">Glycoprotein</keyword>
<evidence type="ECO:0000256" key="5">
    <source>
        <dbReference type="ARBA" id="ARBA00022729"/>
    </source>
</evidence>